<keyword evidence="1" id="KW-1133">Transmembrane helix</keyword>
<comment type="caution">
    <text evidence="2">The sequence shown here is derived from an EMBL/GenBank/DDBJ whole genome shotgun (WGS) entry which is preliminary data.</text>
</comment>
<accession>A0ABD0PT18</accession>
<dbReference type="Proteomes" id="UP001529510">
    <property type="component" value="Unassembled WGS sequence"/>
</dbReference>
<organism evidence="2 3">
    <name type="scientific">Cirrhinus mrigala</name>
    <name type="common">Mrigala</name>
    <dbReference type="NCBI Taxonomy" id="683832"/>
    <lineage>
        <taxon>Eukaryota</taxon>
        <taxon>Metazoa</taxon>
        <taxon>Chordata</taxon>
        <taxon>Craniata</taxon>
        <taxon>Vertebrata</taxon>
        <taxon>Euteleostomi</taxon>
        <taxon>Actinopterygii</taxon>
        <taxon>Neopterygii</taxon>
        <taxon>Teleostei</taxon>
        <taxon>Ostariophysi</taxon>
        <taxon>Cypriniformes</taxon>
        <taxon>Cyprinidae</taxon>
        <taxon>Labeoninae</taxon>
        <taxon>Labeonini</taxon>
        <taxon>Cirrhinus</taxon>
    </lineage>
</organism>
<keyword evidence="1" id="KW-0812">Transmembrane</keyword>
<feature type="transmembrane region" description="Helical" evidence="1">
    <location>
        <begin position="29"/>
        <end position="53"/>
    </location>
</feature>
<sequence length="67" mass="7756">MANRVKNGSEVSVMILVANAHVLWYSTTWAYALSFTFIGVTAITMLYFAFLFIKRMHKIRQLRAQEV</sequence>
<name>A0ABD0PT18_CIRMR</name>
<feature type="non-terminal residue" evidence="2">
    <location>
        <position position="67"/>
    </location>
</feature>
<evidence type="ECO:0000313" key="2">
    <source>
        <dbReference type="EMBL" id="KAL0176945.1"/>
    </source>
</evidence>
<keyword evidence="1" id="KW-0472">Membrane</keyword>
<protein>
    <submittedName>
        <fullName evidence="2">Uncharacterized protein</fullName>
    </submittedName>
</protein>
<dbReference type="EMBL" id="JAMKFB020000014">
    <property type="protein sequence ID" value="KAL0176945.1"/>
    <property type="molecule type" value="Genomic_DNA"/>
</dbReference>
<evidence type="ECO:0000313" key="3">
    <source>
        <dbReference type="Proteomes" id="UP001529510"/>
    </source>
</evidence>
<reference evidence="2 3" key="1">
    <citation type="submission" date="2024-05" db="EMBL/GenBank/DDBJ databases">
        <title>Genome sequencing and assembly of Indian major carp, Cirrhinus mrigala (Hamilton, 1822).</title>
        <authorList>
            <person name="Mohindra V."/>
            <person name="Chowdhury L.M."/>
            <person name="Lal K."/>
            <person name="Jena J.K."/>
        </authorList>
    </citation>
    <scope>NUCLEOTIDE SEQUENCE [LARGE SCALE GENOMIC DNA]</scope>
    <source>
        <strain evidence="2">CM1030</strain>
        <tissue evidence="2">Blood</tissue>
    </source>
</reference>
<dbReference type="AlphaFoldDB" id="A0ABD0PT18"/>
<proteinExistence type="predicted"/>
<evidence type="ECO:0000256" key="1">
    <source>
        <dbReference type="SAM" id="Phobius"/>
    </source>
</evidence>
<gene>
    <name evidence="2" type="ORF">M9458_029275</name>
</gene>
<keyword evidence="3" id="KW-1185">Reference proteome</keyword>